<organism evidence="1 2">
    <name type="scientific">Ramazzottius varieornatus</name>
    <name type="common">Water bear</name>
    <name type="synonym">Tardigrade</name>
    <dbReference type="NCBI Taxonomy" id="947166"/>
    <lineage>
        <taxon>Eukaryota</taxon>
        <taxon>Metazoa</taxon>
        <taxon>Ecdysozoa</taxon>
        <taxon>Tardigrada</taxon>
        <taxon>Eutardigrada</taxon>
        <taxon>Parachela</taxon>
        <taxon>Hypsibioidea</taxon>
        <taxon>Ramazzottiidae</taxon>
        <taxon>Ramazzottius</taxon>
    </lineage>
</organism>
<keyword evidence="2" id="KW-1185">Reference proteome</keyword>
<gene>
    <name evidence="1" type="primary">RvY_00647</name>
    <name evidence="1" type="synonym">RvY_00647.1</name>
    <name evidence="1" type="ORF">RvY_00647-1</name>
</gene>
<accession>A0A1D1UNB3</accession>
<protein>
    <submittedName>
        <fullName evidence="1">Uncharacterized protein</fullName>
    </submittedName>
</protein>
<name>A0A1D1UNB3_RAMVA</name>
<dbReference type="AlphaFoldDB" id="A0A1D1UNB3"/>
<dbReference type="EMBL" id="BDGG01000001">
    <property type="protein sequence ID" value="GAU87853.1"/>
    <property type="molecule type" value="Genomic_DNA"/>
</dbReference>
<comment type="caution">
    <text evidence="1">The sequence shown here is derived from an EMBL/GenBank/DDBJ whole genome shotgun (WGS) entry which is preliminary data.</text>
</comment>
<proteinExistence type="predicted"/>
<reference evidence="1 2" key="1">
    <citation type="journal article" date="2016" name="Nat. Commun.">
        <title>Extremotolerant tardigrade genome and improved radiotolerance of human cultured cells by tardigrade-unique protein.</title>
        <authorList>
            <person name="Hashimoto T."/>
            <person name="Horikawa D.D."/>
            <person name="Saito Y."/>
            <person name="Kuwahara H."/>
            <person name="Kozuka-Hata H."/>
            <person name="Shin-I T."/>
            <person name="Minakuchi Y."/>
            <person name="Ohishi K."/>
            <person name="Motoyama A."/>
            <person name="Aizu T."/>
            <person name="Enomoto A."/>
            <person name="Kondo K."/>
            <person name="Tanaka S."/>
            <person name="Hara Y."/>
            <person name="Koshikawa S."/>
            <person name="Sagara H."/>
            <person name="Miura T."/>
            <person name="Yokobori S."/>
            <person name="Miyagawa K."/>
            <person name="Suzuki Y."/>
            <person name="Kubo T."/>
            <person name="Oyama M."/>
            <person name="Kohara Y."/>
            <person name="Fujiyama A."/>
            <person name="Arakawa K."/>
            <person name="Katayama T."/>
            <person name="Toyoda A."/>
            <person name="Kunieda T."/>
        </authorList>
    </citation>
    <scope>NUCLEOTIDE SEQUENCE [LARGE SCALE GENOMIC DNA]</scope>
    <source>
        <strain evidence="1 2">YOKOZUNA-1</strain>
    </source>
</reference>
<evidence type="ECO:0000313" key="1">
    <source>
        <dbReference type="EMBL" id="GAU87853.1"/>
    </source>
</evidence>
<dbReference type="Proteomes" id="UP000186922">
    <property type="component" value="Unassembled WGS sequence"/>
</dbReference>
<sequence length="215" mass="24167">MDDPRVRAKIARAVVNAEHDKLTQNELAAVKSSIKRPSDFFDHGQQDIVRSQPDTSHNLLEGLGGVNFPTLEVSLDLPSSTAQDLSNTAESWPCENLYPPDFITEPSFVEQTTVQEVEMELDTVVNAEEPQQAVVHCLPLPSLPEPPTIDLPFLLGSDLGTLPMAQKLKWIDHAVKRSNYFCDLYKYRKNFQKIISSWSSCIRRDCFPVAHAFSQ</sequence>
<evidence type="ECO:0000313" key="2">
    <source>
        <dbReference type="Proteomes" id="UP000186922"/>
    </source>
</evidence>